<protein>
    <submittedName>
        <fullName evidence="3">YceI family protein</fullName>
    </submittedName>
</protein>
<evidence type="ECO:0000256" key="1">
    <source>
        <dbReference type="SAM" id="SignalP"/>
    </source>
</evidence>
<dbReference type="PANTHER" id="PTHR34406:SF1">
    <property type="entry name" value="PROTEIN YCEI"/>
    <property type="match status" value="1"/>
</dbReference>
<reference evidence="3" key="1">
    <citation type="submission" date="2020-07" db="EMBL/GenBank/DDBJ databases">
        <title>Huge and variable diversity of episymbiotic CPR bacteria and DPANN archaea in groundwater ecosystems.</title>
        <authorList>
            <person name="He C.Y."/>
            <person name="Keren R."/>
            <person name="Whittaker M."/>
            <person name="Farag I.F."/>
            <person name="Doudna J."/>
            <person name="Cate J.H.D."/>
            <person name="Banfield J.F."/>
        </authorList>
    </citation>
    <scope>NUCLEOTIDE SEQUENCE</scope>
    <source>
        <strain evidence="3">NC_groundwater_763_Ag_S-0.2um_68_21</strain>
    </source>
</reference>
<dbReference type="PANTHER" id="PTHR34406">
    <property type="entry name" value="PROTEIN YCEI"/>
    <property type="match status" value="1"/>
</dbReference>
<keyword evidence="1" id="KW-0732">Signal</keyword>
<dbReference type="Pfam" id="PF04264">
    <property type="entry name" value="YceI"/>
    <property type="match status" value="1"/>
</dbReference>
<sequence length="206" mass="22777">MQTMRKRSAWRCAVFFAFALLAASSASAASSTPLPRGTFAVIPARSDVRARVSSTLHDFDVEAKVYRGEAVISRDSGNPVQLFVEFRVKEMVSGNFMRDQVMRSDVFEDARYPLVRFRSEKISLAGTGPEGSLRFQAEGTLNMHGVEKNQIISIFVSPGGDRILARAEFPLRISDYGMKVPSPLPFLHTEDVVKVTVRIVLHPGGD</sequence>
<feature type="domain" description="Lipid/polyisoprenoid-binding YceI-like" evidence="2">
    <location>
        <begin position="38"/>
        <end position="202"/>
    </location>
</feature>
<comment type="caution">
    <text evidence="3">The sequence shown here is derived from an EMBL/GenBank/DDBJ whole genome shotgun (WGS) entry which is preliminary data.</text>
</comment>
<dbReference type="SUPFAM" id="SSF101874">
    <property type="entry name" value="YceI-like"/>
    <property type="match status" value="1"/>
</dbReference>
<feature type="signal peptide" evidence="1">
    <location>
        <begin position="1"/>
        <end position="28"/>
    </location>
</feature>
<feature type="chain" id="PRO_5037135538" evidence="1">
    <location>
        <begin position="29"/>
        <end position="206"/>
    </location>
</feature>
<accession>A0A932HYY8</accession>
<dbReference type="EMBL" id="JACPUR010000013">
    <property type="protein sequence ID" value="MBI3126890.1"/>
    <property type="molecule type" value="Genomic_DNA"/>
</dbReference>
<dbReference type="Gene3D" id="2.40.128.110">
    <property type="entry name" value="Lipid/polyisoprenoid-binding, YceI-like"/>
    <property type="match status" value="1"/>
</dbReference>
<name>A0A932HYY8_UNCTE</name>
<dbReference type="AlphaFoldDB" id="A0A932HYY8"/>
<proteinExistence type="predicted"/>
<dbReference type="InterPro" id="IPR007372">
    <property type="entry name" value="Lipid/polyisoprenoid-bd_YceI"/>
</dbReference>
<evidence type="ECO:0000259" key="2">
    <source>
        <dbReference type="SMART" id="SM00867"/>
    </source>
</evidence>
<dbReference type="InterPro" id="IPR036761">
    <property type="entry name" value="TTHA0802/YceI-like_sf"/>
</dbReference>
<evidence type="ECO:0000313" key="4">
    <source>
        <dbReference type="Proteomes" id="UP000782312"/>
    </source>
</evidence>
<dbReference type="SMART" id="SM00867">
    <property type="entry name" value="YceI"/>
    <property type="match status" value="1"/>
</dbReference>
<gene>
    <name evidence="3" type="ORF">HYZ11_04730</name>
</gene>
<evidence type="ECO:0000313" key="3">
    <source>
        <dbReference type="EMBL" id="MBI3126890.1"/>
    </source>
</evidence>
<organism evidence="3 4">
    <name type="scientific">Tectimicrobiota bacterium</name>
    <dbReference type="NCBI Taxonomy" id="2528274"/>
    <lineage>
        <taxon>Bacteria</taxon>
        <taxon>Pseudomonadati</taxon>
        <taxon>Nitrospinota/Tectimicrobiota group</taxon>
        <taxon>Candidatus Tectimicrobiota</taxon>
    </lineage>
</organism>
<dbReference type="Proteomes" id="UP000782312">
    <property type="component" value="Unassembled WGS sequence"/>
</dbReference>